<evidence type="ECO:0000256" key="2">
    <source>
        <dbReference type="ARBA" id="ARBA00022737"/>
    </source>
</evidence>
<dbReference type="KEGG" id="gaz:Pan241w_32240"/>
<feature type="compositionally biased region" description="Basic residues" evidence="6">
    <location>
        <begin position="15"/>
        <end position="31"/>
    </location>
</feature>
<feature type="domain" description="Calx-beta" evidence="7">
    <location>
        <begin position="1477"/>
        <end position="1573"/>
    </location>
</feature>
<proteinExistence type="predicted"/>
<dbReference type="Gene3D" id="3.40.390.10">
    <property type="entry name" value="Collagenase (Catalytic Domain)"/>
    <property type="match status" value="1"/>
</dbReference>
<dbReference type="InterPro" id="IPR003644">
    <property type="entry name" value="Calx_beta"/>
</dbReference>
<keyword evidence="1" id="KW-0732">Signal</keyword>
<dbReference type="PANTHER" id="PTHR11878:SF65">
    <property type="entry name" value="NA_CA-EXCHANGE PROTEIN, ISOFORM G"/>
    <property type="match status" value="1"/>
</dbReference>
<feature type="domain" description="Calx-beta" evidence="7">
    <location>
        <begin position="42"/>
        <end position="153"/>
    </location>
</feature>
<feature type="region of interest" description="Disordered" evidence="6">
    <location>
        <begin position="15"/>
        <end position="36"/>
    </location>
</feature>
<dbReference type="GO" id="GO:0008237">
    <property type="term" value="F:metallopeptidase activity"/>
    <property type="evidence" value="ECO:0007669"/>
    <property type="project" value="InterPro"/>
</dbReference>
<keyword evidence="5" id="KW-0325">Glycoprotein</keyword>
<dbReference type="SUPFAM" id="SSF141072">
    <property type="entry name" value="CalX-like"/>
    <property type="match status" value="16"/>
</dbReference>
<dbReference type="SMART" id="SM00237">
    <property type="entry name" value="Calx_beta"/>
    <property type="match status" value="16"/>
</dbReference>
<dbReference type="Proteomes" id="UP000317171">
    <property type="component" value="Chromosome"/>
</dbReference>
<dbReference type="InterPro" id="IPR036439">
    <property type="entry name" value="Dockerin_dom_sf"/>
</dbReference>
<dbReference type="InterPro" id="IPR024079">
    <property type="entry name" value="MetalloPept_cat_dom_sf"/>
</dbReference>
<feature type="domain" description="Calx-beta" evidence="7">
    <location>
        <begin position="1589"/>
        <end position="1685"/>
    </location>
</feature>
<keyword evidence="4" id="KW-0813">Transport</keyword>
<dbReference type="GO" id="GO:0030001">
    <property type="term" value="P:metal ion transport"/>
    <property type="evidence" value="ECO:0007669"/>
    <property type="project" value="TreeGrafter"/>
</dbReference>
<gene>
    <name evidence="8" type="ORF">Pan241w_32240</name>
</gene>
<keyword evidence="3" id="KW-0106">Calcium</keyword>
<dbReference type="PANTHER" id="PTHR11878">
    <property type="entry name" value="SODIUM/CALCIUM EXCHANGER"/>
    <property type="match status" value="1"/>
</dbReference>
<dbReference type="PROSITE" id="PS00018">
    <property type="entry name" value="EF_HAND_1"/>
    <property type="match status" value="1"/>
</dbReference>
<accession>A0A517RGX6</accession>
<dbReference type="Gene3D" id="2.130.10.130">
    <property type="entry name" value="Integrin alpha, N-terminal"/>
    <property type="match status" value="1"/>
</dbReference>
<feature type="domain" description="Calx-beta" evidence="7">
    <location>
        <begin position="794"/>
        <end position="891"/>
    </location>
</feature>
<dbReference type="SUPFAM" id="SSF69318">
    <property type="entry name" value="Integrin alpha N-terminal domain"/>
    <property type="match status" value="1"/>
</dbReference>
<dbReference type="EMBL" id="CP036269">
    <property type="protein sequence ID" value="QDT43126.1"/>
    <property type="molecule type" value="Genomic_DNA"/>
</dbReference>
<evidence type="ECO:0000256" key="5">
    <source>
        <dbReference type="ARBA" id="ARBA00023180"/>
    </source>
</evidence>
<dbReference type="SUPFAM" id="SSF50965">
    <property type="entry name" value="Galactose oxidase, central domain"/>
    <property type="match status" value="1"/>
</dbReference>
<dbReference type="Pfam" id="PF03160">
    <property type="entry name" value="Calx-beta"/>
    <property type="match status" value="14"/>
</dbReference>
<feature type="domain" description="Calx-beta" evidence="7">
    <location>
        <begin position="1813"/>
        <end position="1909"/>
    </location>
</feature>
<dbReference type="InterPro" id="IPR038081">
    <property type="entry name" value="CalX-like_sf"/>
</dbReference>
<feature type="domain" description="Calx-beta" evidence="7">
    <location>
        <begin position="1701"/>
        <end position="1797"/>
    </location>
</feature>
<dbReference type="InterPro" id="IPR011043">
    <property type="entry name" value="Gal_Oxase/kelch_b-propeller"/>
</dbReference>
<feature type="domain" description="Calx-beta" evidence="7">
    <location>
        <begin position="1252"/>
        <end position="1349"/>
    </location>
</feature>
<protein>
    <submittedName>
        <fullName evidence="8">Calx-beta domain protein</fullName>
    </submittedName>
</protein>
<reference evidence="8 9" key="1">
    <citation type="submission" date="2019-02" db="EMBL/GenBank/DDBJ databases">
        <title>Deep-cultivation of Planctomycetes and their phenomic and genomic characterization uncovers novel biology.</title>
        <authorList>
            <person name="Wiegand S."/>
            <person name="Jogler M."/>
            <person name="Boedeker C."/>
            <person name="Pinto D."/>
            <person name="Vollmers J."/>
            <person name="Rivas-Marin E."/>
            <person name="Kohn T."/>
            <person name="Peeters S.H."/>
            <person name="Heuer A."/>
            <person name="Rast P."/>
            <person name="Oberbeckmann S."/>
            <person name="Bunk B."/>
            <person name="Jeske O."/>
            <person name="Meyerdierks A."/>
            <person name="Storesund J.E."/>
            <person name="Kallscheuer N."/>
            <person name="Luecker S."/>
            <person name="Lage O.M."/>
            <person name="Pohl T."/>
            <person name="Merkel B.J."/>
            <person name="Hornburger P."/>
            <person name="Mueller R.-W."/>
            <person name="Bruemmer F."/>
            <person name="Labrenz M."/>
            <person name="Spormann A.M."/>
            <person name="Op den Camp H."/>
            <person name="Overmann J."/>
            <person name="Amann R."/>
            <person name="Jetten M.S.M."/>
            <person name="Mascher T."/>
            <person name="Medema M.H."/>
            <person name="Devos D.P."/>
            <person name="Kaster A.-K."/>
            <person name="Ovreas L."/>
            <person name="Rohde M."/>
            <person name="Galperin M.Y."/>
            <person name="Jogler C."/>
        </authorList>
    </citation>
    <scope>NUCLEOTIDE SEQUENCE [LARGE SCALE GENOMIC DNA]</scope>
    <source>
        <strain evidence="8 9">Pan241w</strain>
    </source>
</reference>
<feature type="domain" description="Calx-beta" evidence="7">
    <location>
        <begin position="2149"/>
        <end position="2245"/>
    </location>
</feature>
<evidence type="ECO:0000256" key="1">
    <source>
        <dbReference type="ARBA" id="ARBA00022729"/>
    </source>
</evidence>
<evidence type="ECO:0000256" key="6">
    <source>
        <dbReference type="SAM" id="MobiDB-lite"/>
    </source>
</evidence>
<name>A0A517RGX6_9PLAN</name>
<keyword evidence="4" id="KW-0406">Ion transport</keyword>
<feature type="domain" description="Calx-beta" evidence="7">
    <location>
        <begin position="1140"/>
        <end position="1236"/>
    </location>
</feature>
<feature type="domain" description="Calx-beta" evidence="7">
    <location>
        <begin position="910"/>
        <end position="1006"/>
    </location>
</feature>
<feature type="domain" description="Calx-beta" evidence="7">
    <location>
        <begin position="561"/>
        <end position="669"/>
    </location>
</feature>
<dbReference type="InterPro" id="IPR013519">
    <property type="entry name" value="Int_alpha_beta-p"/>
</dbReference>
<dbReference type="Pfam" id="PF14312">
    <property type="entry name" value="FG-GAP_2"/>
    <property type="match status" value="5"/>
</dbReference>
<feature type="domain" description="Calx-beta" evidence="7">
    <location>
        <begin position="1925"/>
        <end position="2021"/>
    </location>
</feature>
<sequence>MLLSNWLRSLFPKYRPTRPRSTGHQRRRSFNRHQPALARRPVGIEQLEDRTMLTSVITIDDRSVYERDTELTSFLFSIRRTGSSPGDLNSEVSINFTTQDDTATTTNNDYATQTGTLFFSADATSTSQRQYLTIKIKGDFLPEENETFQVLITTNDPDTTISKSIGIATILNDDFGEINEVQSVTPPAPVSANDSFGEEIAIDGDYMVVGATNSDVAALDAGAAYIYQRNHQGTMSETDDTWEFYSTLTAPDASTGDLFGTSVAIHGDVIVIGAAAADNGGEESGAAYVYRRNGALWSFEEKLIASDRMNYDGFGNDVAIENNRIVVGAANHDVDSKPDAGAVYIFSWSGNSWTETQKLTYSSGESADQFGYSVAIHNNEIFISAPNETINQNSIRSGEVHVYHFTVVLWIHSQRLAPSNGRDNQRFGWQLAVDGNHLGVIIAGSTSGSPRAYLYEREGGSWKFRQSTIIAPITTGISSNRYSIDISETTLAIGTNIYDSPIASAGSVTIYHFSEDRWVNSQDYIGGNPSDRDLFGAAVAISGSQILVGAPASDDTAMNSGAVRVLGPFPPGYYISDVTALEGDDGTTDFQFTIERRGYTSGELNTESTIHFATIDGTATAASGDYLSHSGVLTFEADPAALFQTKTVTVSVNSDTIYEGFEQFYLELSDASEGFIIYQPLVTGSIEEDDYAIVSTTETQITVNESDGVASLTVVLDRIFTEDVVVPIDYVEGPAEVDTDLSRPPLSVTIPAGQLSTTITFDIFEDNIVERDENLLLYLRASENSRTSSYTLRVILTIQDNDQTTISISDAVINENQGSVTLTAQLSAPVQQEFSIDFTTQDNTAVNGEDYQTTSGTIRFLAGSLTSEPITIPIINSPAIEPNESFLVNLDNIQIIRFDDGKITFSDNQAEVTIIDHSQYFLTINDQTVNEAYGTVSLTVSLDSALPTAMSVDYSTFSQTATASNDFQTTSGTLSFSPGDVTKTITVPIINDTSVEGLETFLVNLSNLQSNGTDVSFTQDQAKVTITDNDQAKLSIDDLIVNEDVGTAAITVTLDQPVDDILYINFVIGGITASSNDFGYSSLNQPASSQIKFFRGEVSKTFLVRITEDDYAETDETFRVRIDSTSQDNNADILVLDNEAEVTILDNDQATVSINDVSVDETAGTATLTISLDKRVEAVIGIQYNTADQTATKSQDYSSQTGYVILNPTMLSMSFTIPLIDDLIIEDDETFLVNLTSITTNGTNTVIGDDQAVVTILDNERPVKLSISDLTITESVETATVIVSLEKPVESSISVDFSSVDQTATNPTDYLTTSGVLTFNPGETSKEIPVSILNNSTPEIEKSFLVNLSNLQANGLNVVLADNQAEITIIDDDQANLSINDVSVNESAGTATLTFTLDQLLTFPVTVDYTTTNQTATNPDDYFFQSGSLTFNPNEQSKTITLDIIDDNLSETNEKFLVNLTNIQANGADIVFTDNQAEITILDDDYPLLSINDLSVNETDGIASVTVSMDKPVNTPVSIDFTIVDQTASNSTDYLFQSGTLTFNPGEQSKTIDIEILNDAIVEGFETFLVKLSNLQTTSPDVSLAKDEATVTIVDDDQATFSINDISVDEFAETATLKVSLNRAVYSTVTVDYATADNTALNPTDYSTQSGTLTFFRGQQSRYITIPILDSSLVESSETFLVNLTNIQANGAQVSFADDQGEVTILDDEQASLTIVDLTLGESAGTAQITVSLDQPVESIVSVDFTTDDQTAVNTNDYQTTSGTLTFNPGEQTKIITVPVVNSDQVELDETFLVNLTNLQANGADIILGDNQATVTITDNDQAGISIDDLTVDENAGTATLTVSLDSPVDTSVSVDFATADQTAGSPSDFTSTNGTLTFNPGDQSQTIVISITNSDQVELTETFLVNLSGIQANGRNISFADDQAQVTIHDDDQATISIDDVTVDENTGTAMLTVSLDLPVDTTISVDYATADQTAAAPNDFTSTSGTLTFNPGDQSQTFVIPITNSDQIELDETFLVNLTNLQANGANIILGDNQATVTITDDDQAAISINDVTVDENAGTAILTVSLNLPVDTAISVDYTTAEGTASSPNDYTNTSGTLTFNPGDLSQTIVIPITDTDQIELDETFLVNLTNLQANGADIILGDNQAIVTITDNDQAGISIDDVSVDENAGTATLTVSLDSPVDTTVSVDFATADQTAAASDDYTSTSGTLTFNPGDQQKSITVSLVDSDLLEPDETFLVNLFNLQADGRNVTLTDSQAEVTILDDEIATAEINVRVVNTPTSTQPNGEAAALPENQNWISEWSTYWVEIWIDAHNPTEQGVFSAALDFNYTTEYTSATEIQFGAAFTQNQTGVINDQTGTVESLSAETNASRLGAKNQLLFARIKFEPLADDQVALDLSGKSIGPHDLGLGVSSAQVNLEGNIPATTNPGSFNGASIYANPLDFDDNDAINIRDLIIFINVYNSVPSTSSSDYSWFADLDQNDHVNIRDLILFIGNYGKNKSGSSPVNYPDNYPDDWNDLLTVDAETEPPSTPQTISQSTAETALESVVEQVSPALSASESETLEQIDIQVVDLEGDTLGRAAAGTIYIDVNAAGYGWFVDTTPTDHSEFAGSSELTLIALPDSEAAGQIDLLTVILHELGHILGYEHENEGVMQDGLAPGVRNLPTWGEDLDDFFSDLTKDLNMTAF</sequence>
<dbReference type="InterPro" id="IPR018247">
    <property type="entry name" value="EF_Hand_1_Ca_BS"/>
</dbReference>
<dbReference type="Gene3D" id="2.60.40.2030">
    <property type="match status" value="16"/>
</dbReference>
<organism evidence="8 9">
    <name type="scientific">Gimesia alba</name>
    <dbReference type="NCBI Taxonomy" id="2527973"/>
    <lineage>
        <taxon>Bacteria</taxon>
        <taxon>Pseudomonadati</taxon>
        <taxon>Planctomycetota</taxon>
        <taxon>Planctomycetia</taxon>
        <taxon>Planctomycetales</taxon>
        <taxon>Planctomycetaceae</taxon>
        <taxon>Gimesia</taxon>
    </lineage>
</organism>
<dbReference type="SMART" id="SM00191">
    <property type="entry name" value="Int_alpha"/>
    <property type="match status" value="5"/>
</dbReference>
<feature type="domain" description="Calx-beta" evidence="7">
    <location>
        <begin position="2037"/>
        <end position="2133"/>
    </location>
</feature>
<dbReference type="SUPFAM" id="SSF55486">
    <property type="entry name" value="Metalloproteases ('zincins'), catalytic domain"/>
    <property type="match status" value="1"/>
</dbReference>
<dbReference type="GO" id="GO:0000272">
    <property type="term" value="P:polysaccharide catabolic process"/>
    <property type="evidence" value="ECO:0007669"/>
    <property type="project" value="InterPro"/>
</dbReference>
<evidence type="ECO:0000313" key="9">
    <source>
        <dbReference type="Proteomes" id="UP000317171"/>
    </source>
</evidence>
<evidence type="ECO:0000313" key="8">
    <source>
        <dbReference type="EMBL" id="QDT43126.1"/>
    </source>
</evidence>
<evidence type="ECO:0000259" key="7">
    <source>
        <dbReference type="SMART" id="SM00237"/>
    </source>
</evidence>
<dbReference type="RefSeq" id="WP_145217482.1">
    <property type="nucleotide sequence ID" value="NZ_CP036269.1"/>
</dbReference>
<dbReference type="Gene3D" id="1.10.1330.10">
    <property type="entry name" value="Dockerin domain"/>
    <property type="match status" value="1"/>
</dbReference>
<dbReference type="InterPro" id="IPR051171">
    <property type="entry name" value="CaCA"/>
</dbReference>
<dbReference type="OrthoDB" id="282736at2"/>
<keyword evidence="9" id="KW-1185">Reference proteome</keyword>
<keyword evidence="2" id="KW-0677">Repeat</keyword>
<dbReference type="GO" id="GO:0007154">
    <property type="term" value="P:cell communication"/>
    <property type="evidence" value="ECO:0007669"/>
    <property type="project" value="InterPro"/>
</dbReference>
<feature type="domain" description="Calx-beta" evidence="7">
    <location>
        <begin position="1022"/>
        <end position="1123"/>
    </location>
</feature>
<dbReference type="InterPro" id="IPR013517">
    <property type="entry name" value="FG-GAP"/>
</dbReference>
<feature type="domain" description="Calx-beta" evidence="7">
    <location>
        <begin position="682"/>
        <end position="780"/>
    </location>
</feature>
<dbReference type="InterPro" id="IPR028994">
    <property type="entry name" value="Integrin_alpha_N"/>
</dbReference>
<evidence type="ECO:0000256" key="3">
    <source>
        <dbReference type="ARBA" id="ARBA00022837"/>
    </source>
</evidence>
<feature type="domain" description="Calx-beta" evidence="7">
    <location>
        <begin position="1365"/>
        <end position="1461"/>
    </location>
</feature>
<evidence type="ECO:0000256" key="4">
    <source>
        <dbReference type="ARBA" id="ARBA00023065"/>
    </source>
</evidence>
<dbReference type="GO" id="GO:0016020">
    <property type="term" value="C:membrane"/>
    <property type="evidence" value="ECO:0007669"/>
    <property type="project" value="InterPro"/>
</dbReference>